<dbReference type="EMBL" id="CADIKM010000038">
    <property type="protein sequence ID" value="CAB3800650.1"/>
    <property type="molecule type" value="Genomic_DNA"/>
</dbReference>
<proteinExistence type="predicted"/>
<evidence type="ECO:0000313" key="3">
    <source>
        <dbReference type="Proteomes" id="UP000494115"/>
    </source>
</evidence>
<dbReference type="Gene3D" id="3.40.50.300">
    <property type="entry name" value="P-loop containing nucleotide triphosphate hydrolases"/>
    <property type="match status" value="1"/>
</dbReference>
<dbReference type="Proteomes" id="UP000494115">
    <property type="component" value="Unassembled WGS sequence"/>
</dbReference>
<evidence type="ECO:0000256" key="1">
    <source>
        <dbReference type="SAM" id="Coils"/>
    </source>
</evidence>
<feature type="coiled-coil region" evidence="1">
    <location>
        <begin position="544"/>
        <end position="602"/>
    </location>
</feature>
<dbReference type="AlphaFoldDB" id="A0A6S7BS61"/>
<feature type="coiled-coil region" evidence="1">
    <location>
        <begin position="356"/>
        <end position="390"/>
    </location>
</feature>
<gene>
    <name evidence="2" type="ORF">LMG28138_04877</name>
</gene>
<organism evidence="2 3">
    <name type="scientific">Pararobbsia alpina</name>
    <dbReference type="NCBI Taxonomy" id="621374"/>
    <lineage>
        <taxon>Bacteria</taxon>
        <taxon>Pseudomonadati</taxon>
        <taxon>Pseudomonadota</taxon>
        <taxon>Betaproteobacteria</taxon>
        <taxon>Burkholderiales</taxon>
        <taxon>Burkholderiaceae</taxon>
        <taxon>Pararobbsia</taxon>
    </lineage>
</organism>
<accession>A0A6S7BS61</accession>
<protein>
    <recommendedName>
        <fullName evidence="4">Dynamin family protein</fullName>
    </recommendedName>
</protein>
<reference evidence="2 3" key="1">
    <citation type="submission" date="2020-04" db="EMBL/GenBank/DDBJ databases">
        <authorList>
            <person name="De Canck E."/>
        </authorList>
    </citation>
    <scope>NUCLEOTIDE SEQUENCE [LARGE SCALE GENOMIC DNA]</scope>
    <source>
        <strain evidence="2 3">LMG 28138</strain>
    </source>
</reference>
<keyword evidence="3" id="KW-1185">Reference proteome</keyword>
<name>A0A6S7BS61_9BURK</name>
<evidence type="ECO:0000313" key="2">
    <source>
        <dbReference type="EMBL" id="CAB3800650.1"/>
    </source>
</evidence>
<dbReference type="InterPro" id="IPR027417">
    <property type="entry name" value="P-loop_NTPase"/>
</dbReference>
<sequence>MNARDERDAPDLARRWARLSGARRKWAFEAYNRFVASLGEEMRSHFATGEEGSEAYVVVFGRTQVGKTTLLLDLMGVAPQFAAGVSSVLRGGREIGKSATATAMEYRRSPDERWRLNWDAEQVFVEDHAMEVALAALRQRMSSGRLVADKPVVVSIPAGRFDVGTGAAPRVRILDLPGDNPREGVEQAHVTAMAEKYVPNADLILLVGRADDLSFLNLDALTLPRIQDWRIIPQRFRIVTTYSFTPDSQRKQVDARDGPLTADGFRRRLRQQIETFGRPLPEDEVPSNLLFPLEFGDSWTSQAARQDGFYERINPIVAELKQQLHRDIEESATEIGRIRSAVQVHVIADNVKKARLVQLDAALSCERERLEALEDEQARVARRLEMAEKALAGLAHLSKLEAEVPAGIERDCQTLAESAKACGAKLRGEIETNRNSFIDKISTYSSALLSVSMDYRPELIFGDKDNFWTNISPAEEPNRDELRDVIQREFETTRKKLSGYFLEEYYPNVSRDFAIDKALLDWDMTAAANAARKWLAAHWKTRAAERLERKKKEQKLAKSRATLARGDLDEVTRRCAAQQDLLAGKEQERQAFSDRMDRERETGGDFRAYLDEAYLLALRARMREGREAAAPSESLLMLLSAAQLGEERKNILIGQ</sequence>
<evidence type="ECO:0008006" key="4">
    <source>
        <dbReference type="Google" id="ProtNLM"/>
    </source>
</evidence>
<dbReference type="SUPFAM" id="SSF52540">
    <property type="entry name" value="P-loop containing nucleoside triphosphate hydrolases"/>
    <property type="match status" value="1"/>
</dbReference>
<keyword evidence="1" id="KW-0175">Coiled coil</keyword>